<evidence type="ECO:0008006" key="3">
    <source>
        <dbReference type="Google" id="ProtNLM"/>
    </source>
</evidence>
<reference evidence="1 2" key="1">
    <citation type="submission" date="2021-05" db="EMBL/GenBank/DDBJ databases">
        <title>The draft genome of Geobacter pelophilus DSM 12255.</title>
        <authorList>
            <person name="Xu Z."/>
            <person name="Masuda Y."/>
            <person name="Itoh H."/>
            <person name="Senoo K."/>
        </authorList>
    </citation>
    <scope>NUCLEOTIDE SEQUENCE [LARGE SCALE GENOMIC DNA]</scope>
    <source>
        <strain evidence="1 2">DSM 12255</strain>
    </source>
</reference>
<organism evidence="1 2">
    <name type="scientific">Geoanaerobacter pelophilus</name>
    <dbReference type="NCBI Taxonomy" id="60036"/>
    <lineage>
        <taxon>Bacteria</taxon>
        <taxon>Pseudomonadati</taxon>
        <taxon>Thermodesulfobacteriota</taxon>
        <taxon>Desulfuromonadia</taxon>
        <taxon>Geobacterales</taxon>
        <taxon>Geobacteraceae</taxon>
        <taxon>Geoanaerobacter</taxon>
    </lineage>
</organism>
<comment type="caution">
    <text evidence="1">The sequence shown here is derived from an EMBL/GenBank/DDBJ whole genome shotgun (WGS) entry which is preliminary data.</text>
</comment>
<sequence length="252" mass="27862">MKQLQAQLKTGIQTLVTINTPCGFAMVESAVIANVSGQYIKIILPAATSPKMDHLPVGTKVSLSLETDSGGQLACSAEINNLDERPFVWVKVLEMLPALAKRRHQRISVNLPMFCSVIDEDGSITIIYDGKKDNGAYEPVDLSLSAGGFKLKTPFKVKDETTAIAVFFSTDETEWMVPVFSKAVYSYPSTATDKFLTGFRFSMINSLDKKKIATLVREHLHPTTPGSKIRKYPSCILRMRNDNLQQSDPISK</sequence>
<dbReference type="EMBL" id="JAHCVJ010000003">
    <property type="protein sequence ID" value="MBT0664623.1"/>
    <property type="molecule type" value="Genomic_DNA"/>
</dbReference>
<evidence type="ECO:0000313" key="2">
    <source>
        <dbReference type="Proteomes" id="UP000811899"/>
    </source>
</evidence>
<dbReference type="Proteomes" id="UP000811899">
    <property type="component" value="Unassembled WGS sequence"/>
</dbReference>
<dbReference type="RefSeq" id="WP_214171378.1">
    <property type="nucleotide sequence ID" value="NZ_JAHCVJ010000003.1"/>
</dbReference>
<gene>
    <name evidence="1" type="ORF">KI809_09965</name>
</gene>
<keyword evidence="2" id="KW-1185">Reference proteome</keyword>
<dbReference type="AlphaFoldDB" id="A0AAW4L133"/>
<protein>
    <recommendedName>
        <fullName evidence="3">PilZ domain-containing protein</fullName>
    </recommendedName>
</protein>
<proteinExistence type="predicted"/>
<name>A0AAW4L133_9BACT</name>
<accession>A0AAW4L133</accession>
<evidence type="ECO:0000313" key="1">
    <source>
        <dbReference type="EMBL" id="MBT0664623.1"/>
    </source>
</evidence>